<dbReference type="EMBL" id="VLLL01000005">
    <property type="protein sequence ID" value="TWJ15203.1"/>
    <property type="molecule type" value="Genomic_DNA"/>
</dbReference>
<dbReference type="Gene3D" id="3.20.20.140">
    <property type="entry name" value="Metal-dependent hydrolases"/>
    <property type="match status" value="1"/>
</dbReference>
<accession>A0A562VBE5</accession>
<dbReference type="OrthoDB" id="105475at2"/>
<dbReference type="EC" id="3.5.4.4" evidence="3"/>
<dbReference type="InterPro" id="IPR032466">
    <property type="entry name" value="Metal_Hydrolase"/>
</dbReference>
<dbReference type="PANTHER" id="PTHR11409:SF43">
    <property type="entry name" value="ADENOSINE DEAMINASE"/>
    <property type="match status" value="1"/>
</dbReference>
<name>A0A562VBE5_9ACTN</name>
<dbReference type="InterPro" id="IPR001365">
    <property type="entry name" value="A_deaminase_dom"/>
</dbReference>
<evidence type="ECO:0000256" key="6">
    <source>
        <dbReference type="ARBA" id="ARBA00022833"/>
    </source>
</evidence>
<dbReference type="GO" id="GO:0043103">
    <property type="term" value="P:hypoxanthine salvage"/>
    <property type="evidence" value="ECO:0007669"/>
    <property type="project" value="TreeGrafter"/>
</dbReference>
<dbReference type="RefSeq" id="WP_147133519.1">
    <property type="nucleotide sequence ID" value="NZ_BAABIJ010000001.1"/>
</dbReference>
<dbReference type="Proteomes" id="UP000321617">
    <property type="component" value="Unassembled WGS sequence"/>
</dbReference>
<evidence type="ECO:0000256" key="4">
    <source>
        <dbReference type="ARBA" id="ARBA00022723"/>
    </source>
</evidence>
<keyword evidence="9" id="KW-1185">Reference proteome</keyword>
<keyword evidence="4" id="KW-0479">Metal-binding</keyword>
<sequence length="328" mass="35245">MLPKADLHLHQEWSPRLDRVLARWHARPAYDWHGWRRRLVAEHPSGIARLQRISQATPAPAHADTEVAFLERITDTLEESAAAGSHYTELRFDHDTLARPGFMKLFRLAESRVRGVHPHFHAEPVVGVPLWHDTARLFRMTNACAEAAAAGLAGIDLLQVPYTTEADWRTARQVAADATAAGLGVTVHAGEFSAANIAAVAEIDGVTRIGHAVHAVDDPGLLRLLAQRRITVEVCLSANVVLGAVPDLASHPLPRLTAAGVPVALGTDNPVQFGSTIDGEYRLAAALGLSDAELTEVTADAVRAGFTTPARRARILAGMHQAADVVTA</sequence>
<protein>
    <recommendedName>
        <fullName evidence="3">adenosine deaminase</fullName>
        <ecNumber evidence="3">3.5.4.4</ecNumber>
    </recommendedName>
</protein>
<dbReference type="GO" id="GO:0006154">
    <property type="term" value="P:adenosine catabolic process"/>
    <property type="evidence" value="ECO:0007669"/>
    <property type="project" value="TreeGrafter"/>
</dbReference>
<reference evidence="8 9" key="1">
    <citation type="journal article" date="2013" name="Stand. Genomic Sci.">
        <title>Genomic Encyclopedia of Type Strains, Phase I: The one thousand microbial genomes (KMG-I) project.</title>
        <authorList>
            <person name="Kyrpides N.C."/>
            <person name="Woyke T."/>
            <person name="Eisen J.A."/>
            <person name="Garrity G."/>
            <person name="Lilburn T.G."/>
            <person name="Beck B.J."/>
            <person name="Whitman W.B."/>
            <person name="Hugenholtz P."/>
            <person name="Klenk H.P."/>
        </authorList>
    </citation>
    <scope>NUCLEOTIDE SEQUENCE [LARGE SCALE GENOMIC DNA]</scope>
    <source>
        <strain evidence="8 9">DSM 45044</strain>
    </source>
</reference>
<comment type="caution">
    <text evidence="8">The sequence shown here is derived from an EMBL/GenBank/DDBJ whole genome shotgun (WGS) entry which is preliminary data.</text>
</comment>
<evidence type="ECO:0000259" key="7">
    <source>
        <dbReference type="Pfam" id="PF00962"/>
    </source>
</evidence>
<dbReference type="GO" id="GO:0004000">
    <property type="term" value="F:adenosine deaminase activity"/>
    <property type="evidence" value="ECO:0007669"/>
    <property type="project" value="UniProtKB-ARBA"/>
</dbReference>
<evidence type="ECO:0000256" key="2">
    <source>
        <dbReference type="ARBA" id="ARBA00006676"/>
    </source>
</evidence>
<dbReference type="GO" id="GO:0046103">
    <property type="term" value="P:inosine biosynthetic process"/>
    <property type="evidence" value="ECO:0007669"/>
    <property type="project" value="TreeGrafter"/>
</dbReference>
<evidence type="ECO:0000313" key="9">
    <source>
        <dbReference type="Proteomes" id="UP000321617"/>
    </source>
</evidence>
<feature type="domain" description="Adenosine deaminase" evidence="7">
    <location>
        <begin position="28"/>
        <end position="319"/>
    </location>
</feature>
<keyword evidence="6" id="KW-0862">Zinc</keyword>
<dbReference type="PANTHER" id="PTHR11409">
    <property type="entry name" value="ADENOSINE DEAMINASE"/>
    <property type="match status" value="1"/>
</dbReference>
<comment type="cofactor">
    <cofactor evidence="1">
        <name>Zn(2+)</name>
        <dbReference type="ChEBI" id="CHEBI:29105"/>
    </cofactor>
</comment>
<comment type="similarity">
    <text evidence="2">Belongs to the metallo-dependent hydrolases superfamily. Adenosine and AMP deaminases family.</text>
</comment>
<evidence type="ECO:0000256" key="5">
    <source>
        <dbReference type="ARBA" id="ARBA00022801"/>
    </source>
</evidence>
<evidence type="ECO:0000256" key="1">
    <source>
        <dbReference type="ARBA" id="ARBA00001947"/>
    </source>
</evidence>
<proteinExistence type="inferred from homology"/>
<dbReference type="GO" id="GO:0005829">
    <property type="term" value="C:cytosol"/>
    <property type="evidence" value="ECO:0007669"/>
    <property type="project" value="TreeGrafter"/>
</dbReference>
<keyword evidence="5" id="KW-0378">Hydrolase</keyword>
<evidence type="ECO:0000313" key="8">
    <source>
        <dbReference type="EMBL" id="TWJ15203.1"/>
    </source>
</evidence>
<dbReference type="InterPro" id="IPR006330">
    <property type="entry name" value="Ado/ade_deaminase"/>
</dbReference>
<gene>
    <name evidence="8" type="ORF">LX16_0903</name>
</gene>
<dbReference type="AlphaFoldDB" id="A0A562VBE5"/>
<evidence type="ECO:0000256" key="3">
    <source>
        <dbReference type="ARBA" id="ARBA00012784"/>
    </source>
</evidence>
<organism evidence="8 9">
    <name type="scientific">Stackebrandtia albiflava</name>
    <dbReference type="NCBI Taxonomy" id="406432"/>
    <lineage>
        <taxon>Bacteria</taxon>
        <taxon>Bacillati</taxon>
        <taxon>Actinomycetota</taxon>
        <taxon>Actinomycetes</taxon>
        <taxon>Glycomycetales</taxon>
        <taxon>Glycomycetaceae</taxon>
        <taxon>Stackebrandtia</taxon>
    </lineage>
</organism>
<dbReference type="GO" id="GO:0046872">
    <property type="term" value="F:metal ion binding"/>
    <property type="evidence" value="ECO:0007669"/>
    <property type="project" value="UniProtKB-KW"/>
</dbReference>
<dbReference type="SUPFAM" id="SSF51556">
    <property type="entry name" value="Metallo-dependent hydrolases"/>
    <property type="match status" value="1"/>
</dbReference>
<dbReference type="Pfam" id="PF00962">
    <property type="entry name" value="A_deaminase"/>
    <property type="match status" value="1"/>
</dbReference>